<reference evidence="2 3" key="1">
    <citation type="submission" date="2019-03" db="EMBL/GenBank/DDBJ databases">
        <title>Single cell metagenomics reveals metabolic interactions within the superorganism composed of flagellate Streblomastix strix and complex community of Bacteroidetes bacteria on its surface.</title>
        <authorList>
            <person name="Treitli S.C."/>
            <person name="Kolisko M."/>
            <person name="Husnik F."/>
            <person name="Keeling P."/>
            <person name="Hampl V."/>
        </authorList>
    </citation>
    <scope>NUCLEOTIDE SEQUENCE [LARGE SCALE GENOMIC DNA]</scope>
    <source>
        <strain evidence="2">ST1C</strain>
    </source>
</reference>
<dbReference type="AlphaFoldDB" id="A0A5J4WDY9"/>
<gene>
    <name evidence="2" type="ORF">EZS28_011557</name>
</gene>
<accession>A0A5J4WDY9</accession>
<name>A0A5J4WDY9_9EUKA</name>
<feature type="region of interest" description="Disordered" evidence="1">
    <location>
        <begin position="28"/>
        <end position="59"/>
    </location>
</feature>
<proteinExistence type="predicted"/>
<sequence length="108" mass="11740">MVYLIAILHYAIDVLRSPEYSQILLGAGASQGSDCSSSQYNESGATQPAEPAINGGANDASQSRFQAYMGTYLTPEEVKLRKLHREQTSAVLANYYGRKIEDADSCSE</sequence>
<comment type="caution">
    <text evidence="2">The sequence shown here is derived from an EMBL/GenBank/DDBJ whole genome shotgun (WGS) entry which is preliminary data.</text>
</comment>
<organism evidence="2 3">
    <name type="scientific">Streblomastix strix</name>
    <dbReference type="NCBI Taxonomy" id="222440"/>
    <lineage>
        <taxon>Eukaryota</taxon>
        <taxon>Metamonada</taxon>
        <taxon>Preaxostyla</taxon>
        <taxon>Oxymonadida</taxon>
        <taxon>Streblomastigidae</taxon>
        <taxon>Streblomastix</taxon>
    </lineage>
</organism>
<dbReference type="Proteomes" id="UP000324800">
    <property type="component" value="Unassembled WGS sequence"/>
</dbReference>
<evidence type="ECO:0000256" key="1">
    <source>
        <dbReference type="SAM" id="MobiDB-lite"/>
    </source>
</evidence>
<dbReference type="EMBL" id="SNRW01002398">
    <property type="protein sequence ID" value="KAA6392916.1"/>
    <property type="molecule type" value="Genomic_DNA"/>
</dbReference>
<evidence type="ECO:0000313" key="2">
    <source>
        <dbReference type="EMBL" id="KAA6392916.1"/>
    </source>
</evidence>
<evidence type="ECO:0000313" key="3">
    <source>
        <dbReference type="Proteomes" id="UP000324800"/>
    </source>
</evidence>
<feature type="compositionally biased region" description="Polar residues" evidence="1">
    <location>
        <begin position="30"/>
        <end position="46"/>
    </location>
</feature>
<protein>
    <submittedName>
        <fullName evidence="2">Uncharacterized protein</fullName>
    </submittedName>
</protein>